<sequence>MARTLPPEYEIRVLGPEHEEWARSICLYTNIFYSPLWPVVYPENKTQRLYQSFHAAHYLIKHQIDSGYSLGIFHKNYEFKRPESATTGGKLYWDFDCESATPSELEEQMDFPLVSIAMAYDGINELDMNQLMPLLGAMPLFATLVKAIGDLDPRDPVSWKPTGPRQLLMRNATNTMKAHSGRGLMRLLAEEMMRRSVAEGFRGIQIETAHDAVWKVWSNPPAPFRGTTVCQFHTMEYVEKGESQAVYPFRPADLPITRIYVDLRADQLGC</sequence>
<name>A0A9W4JSQ5_9EURO</name>
<dbReference type="EMBL" id="CAJVPA010000220">
    <property type="protein sequence ID" value="CAG8412291.1"/>
    <property type="molecule type" value="Genomic_DNA"/>
</dbReference>
<evidence type="ECO:0000313" key="1">
    <source>
        <dbReference type="EMBL" id="CAG8412291.1"/>
    </source>
</evidence>
<evidence type="ECO:0000313" key="2">
    <source>
        <dbReference type="Proteomes" id="UP001152646"/>
    </source>
</evidence>
<dbReference type="Proteomes" id="UP001152646">
    <property type="component" value="Unassembled WGS sequence"/>
</dbReference>
<reference evidence="1" key="1">
    <citation type="submission" date="2021-07" db="EMBL/GenBank/DDBJ databases">
        <authorList>
            <person name="Branca A.L. A."/>
        </authorList>
    </citation>
    <scope>NUCLEOTIDE SEQUENCE</scope>
</reference>
<comment type="caution">
    <text evidence="1">The sequence shown here is derived from an EMBL/GenBank/DDBJ whole genome shotgun (WGS) entry which is preliminary data.</text>
</comment>
<gene>
    <name evidence="1" type="ORF">PSALAMII_LOCUS9307</name>
</gene>
<organism evidence="1 2">
    <name type="scientific">Penicillium salamii</name>
    <dbReference type="NCBI Taxonomy" id="1612424"/>
    <lineage>
        <taxon>Eukaryota</taxon>
        <taxon>Fungi</taxon>
        <taxon>Dikarya</taxon>
        <taxon>Ascomycota</taxon>
        <taxon>Pezizomycotina</taxon>
        <taxon>Eurotiomycetes</taxon>
        <taxon>Eurotiomycetidae</taxon>
        <taxon>Eurotiales</taxon>
        <taxon>Aspergillaceae</taxon>
        <taxon>Penicillium</taxon>
    </lineage>
</organism>
<protein>
    <submittedName>
        <fullName evidence="1">Uncharacterized protein</fullName>
    </submittedName>
</protein>
<dbReference type="AlphaFoldDB" id="A0A9W4JSQ5"/>
<proteinExistence type="predicted"/>
<accession>A0A9W4JSQ5</accession>
<dbReference type="OrthoDB" id="5169850at2759"/>